<gene>
    <name evidence="1" type="ORF">F0154_22265</name>
</gene>
<proteinExistence type="predicted"/>
<protein>
    <submittedName>
        <fullName evidence="1">Transcriptional regulator</fullName>
    </submittedName>
</protein>
<reference evidence="1" key="1">
    <citation type="submission" date="2019-09" db="EMBL/GenBank/DDBJ databases">
        <authorList>
            <consortium name="PulseNet: The National Subtyping Network for Foodborne Disease Surveillance"/>
            <person name="Tarr C.L."/>
            <person name="Trees E."/>
            <person name="Katz L.S."/>
            <person name="Carleton-Romer H.A."/>
            <person name="Stroika S."/>
            <person name="Kucerova Z."/>
            <person name="Roache K.F."/>
            <person name="Sabol A.L."/>
            <person name="Besser J."/>
            <person name="Gerner-Smidt P."/>
        </authorList>
    </citation>
    <scope>NUCLEOTIDE SEQUENCE</scope>
    <source>
        <strain evidence="1">PNUSAS095236</strain>
    </source>
</reference>
<comment type="caution">
    <text evidence="1">The sequence shown here is derived from an EMBL/GenBank/DDBJ whole genome shotgun (WGS) entry which is preliminary data.</text>
</comment>
<sequence>MFRSFLSWHYPNSPKNRYTSCNPCPAWLQRGSEQEKDPLRIWFYPQ</sequence>
<evidence type="ECO:0000313" key="1">
    <source>
        <dbReference type="EMBL" id="ECQ8329260.1"/>
    </source>
</evidence>
<accession>A0A5Y9YCF0</accession>
<name>A0A5Y9YCF0_SALER</name>
<dbReference type="AlphaFoldDB" id="A0A5Y9YCF0"/>
<organism evidence="1">
    <name type="scientific">Salmonella enterica</name>
    <name type="common">Salmonella choleraesuis</name>
    <dbReference type="NCBI Taxonomy" id="28901"/>
    <lineage>
        <taxon>Bacteria</taxon>
        <taxon>Pseudomonadati</taxon>
        <taxon>Pseudomonadota</taxon>
        <taxon>Gammaproteobacteria</taxon>
        <taxon>Enterobacterales</taxon>
        <taxon>Enterobacteriaceae</taxon>
        <taxon>Salmonella</taxon>
    </lineage>
</organism>
<dbReference type="EMBL" id="AAKDBL010000017">
    <property type="protein sequence ID" value="ECQ8329260.1"/>
    <property type="molecule type" value="Genomic_DNA"/>
</dbReference>